<organism evidence="1 2">
    <name type="scientific">Ilex paraguariensis</name>
    <name type="common">yerba mate</name>
    <dbReference type="NCBI Taxonomy" id="185542"/>
    <lineage>
        <taxon>Eukaryota</taxon>
        <taxon>Viridiplantae</taxon>
        <taxon>Streptophyta</taxon>
        <taxon>Embryophyta</taxon>
        <taxon>Tracheophyta</taxon>
        <taxon>Spermatophyta</taxon>
        <taxon>Magnoliopsida</taxon>
        <taxon>eudicotyledons</taxon>
        <taxon>Gunneridae</taxon>
        <taxon>Pentapetalae</taxon>
        <taxon>asterids</taxon>
        <taxon>campanulids</taxon>
        <taxon>Aquifoliales</taxon>
        <taxon>Aquifoliaceae</taxon>
        <taxon>Ilex</taxon>
    </lineage>
</organism>
<protein>
    <submittedName>
        <fullName evidence="1">Uncharacterized protein</fullName>
    </submittedName>
</protein>
<keyword evidence="2" id="KW-1185">Reference proteome</keyword>
<reference evidence="1 2" key="1">
    <citation type="submission" date="2024-02" db="EMBL/GenBank/DDBJ databases">
        <authorList>
            <person name="Vignale AGUSTIN F."/>
            <person name="Sosa J E."/>
            <person name="Modenutti C."/>
        </authorList>
    </citation>
    <scope>NUCLEOTIDE SEQUENCE [LARGE SCALE GENOMIC DNA]</scope>
</reference>
<dbReference type="PANTHER" id="PTHR13452">
    <property type="entry name" value="THUMP DOMAIN CONTAINING PROTEIN 1-RELATED"/>
    <property type="match status" value="1"/>
</dbReference>
<dbReference type="Proteomes" id="UP001642360">
    <property type="component" value="Unassembled WGS sequence"/>
</dbReference>
<dbReference type="EMBL" id="CAUOFW020000711">
    <property type="protein sequence ID" value="CAK9135436.1"/>
    <property type="molecule type" value="Genomic_DNA"/>
</dbReference>
<evidence type="ECO:0000313" key="2">
    <source>
        <dbReference type="Proteomes" id="UP001642360"/>
    </source>
</evidence>
<dbReference type="InterPro" id="IPR040183">
    <property type="entry name" value="THUMPD1-like"/>
</dbReference>
<name>A0ABC8QRW3_9AQUA</name>
<evidence type="ECO:0000313" key="1">
    <source>
        <dbReference type="EMBL" id="CAK9135436.1"/>
    </source>
</evidence>
<proteinExistence type="predicted"/>
<gene>
    <name evidence="1" type="ORF">ILEXP_LOCUS2385</name>
</gene>
<dbReference type="AlphaFoldDB" id="A0ABC8QRW3"/>
<comment type="caution">
    <text evidence="1">The sequence shown here is derived from an EMBL/GenBank/DDBJ whole genome shotgun (WGS) entry which is preliminary data.</text>
</comment>
<dbReference type="PANTHER" id="PTHR13452:SF13">
    <property type="entry name" value="OS02G0672400 PROTEIN"/>
    <property type="match status" value="1"/>
</dbReference>
<accession>A0ABC8QRW3</accession>
<sequence>MKIAKITSSDADAFSLLDRNKCFSVVAASVKDAVSDSVVDLKCPELCVIVELLPLSGISKGSLVVAVSVLPHNLVSTKPRLCVKALISNTKARN</sequence>